<evidence type="ECO:0000313" key="2">
    <source>
        <dbReference type="Proteomes" id="UP000295484"/>
    </source>
</evidence>
<gene>
    <name evidence="1" type="ORF">EV657_1603</name>
</gene>
<dbReference type="RefSeq" id="WP_134079810.1">
    <property type="nucleotide sequence ID" value="NZ_SOEB01000060.1"/>
</dbReference>
<dbReference type="EMBL" id="SOEB01000060">
    <property type="protein sequence ID" value="TDX19527.1"/>
    <property type="molecule type" value="Genomic_DNA"/>
</dbReference>
<proteinExistence type="predicted"/>
<comment type="caution">
    <text evidence="1">The sequence shown here is derived from an EMBL/GenBank/DDBJ whole genome shotgun (WGS) entry which is preliminary data.</text>
</comment>
<organism evidence="1 2">
    <name type="scientific">Rhodovulum visakhapatnamense</name>
    <dbReference type="NCBI Taxonomy" id="364297"/>
    <lineage>
        <taxon>Bacteria</taxon>
        <taxon>Pseudomonadati</taxon>
        <taxon>Pseudomonadota</taxon>
        <taxon>Alphaproteobacteria</taxon>
        <taxon>Rhodobacterales</taxon>
        <taxon>Paracoccaceae</taxon>
        <taxon>Rhodovulum</taxon>
    </lineage>
</organism>
<evidence type="ECO:0000313" key="1">
    <source>
        <dbReference type="EMBL" id="TDX19527.1"/>
    </source>
</evidence>
<sequence>MWIVLVIVAAGFWLWRSNQKRAKRFVRAVHFLNALDSGATPDEANGIVAKLFTKHSNADADNQAIRFAQDRAQRWTQGKQLPWIHEARTKGFAIDSGSTKRDFAHLSVQASDEERREDLYVAAGIAHVSFLNAMKRDVDDEEFSAAALGAFDGTVQALGVKLTHVEMFSMGAAFVVRQLKDLGRLNEVDPERIADLTAEAMNSSALEEIRGQAGQVAYSVTMTMRSASPIG</sequence>
<accession>A0A4R8FA93</accession>
<dbReference type="Proteomes" id="UP000295484">
    <property type="component" value="Unassembled WGS sequence"/>
</dbReference>
<reference evidence="1 2" key="1">
    <citation type="submission" date="2019-03" db="EMBL/GenBank/DDBJ databases">
        <title>Genomic Encyclopedia of Type Strains, Phase IV (KMG-IV): sequencing the most valuable type-strain genomes for metagenomic binning, comparative biology and taxonomic classification.</title>
        <authorList>
            <person name="Goeker M."/>
        </authorList>
    </citation>
    <scope>NUCLEOTIDE SEQUENCE [LARGE SCALE GENOMIC DNA]</scope>
    <source>
        <strain evidence="1 2">JA181</strain>
    </source>
</reference>
<name>A0A4R8FA93_9RHOB</name>
<dbReference type="AlphaFoldDB" id="A0A4R8FA93"/>
<protein>
    <submittedName>
        <fullName evidence="1">Uncharacterized protein</fullName>
    </submittedName>
</protein>